<dbReference type="Proteomes" id="UP001162131">
    <property type="component" value="Unassembled WGS sequence"/>
</dbReference>
<organism evidence="4 5">
    <name type="scientific">Blepharisma stoltei</name>
    <dbReference type="NCBI Taxonomy" id="1481888"/>
    <lineage>
        <taxon>Eukaryota</taxon>
        <taxon>Sar</taxon>
        <taxon>Alveolata</taxon>
        <taxon>Ciliophora</taxon>
        <taxon>Postciliodesmatophora</taxon>
        <taxon>Heterotrichea</taxon>
        <taxon>Heterotrichida</taxon>
        <taxon>Blepharismidae</taxon>
        <taxon>Blepharisma</taxon>
    </lineage>
</organism>
<comment type="caution">
    <text evidence="4">The sequence shown here is derived from an EMBL/GenBank/DDBJ whole genome shotgun (WGS) entry which is preliminary data.</text>
</comment>
<keyword evidence="3" id="KW-0175">Coiled coil</keyword>
<dbReference type="PANTHER" id="PTHR46344:SF27">
    <property type="entry name" value="KELCH REPEAT SUPERFAMILY PROTEIN"/>
    <property type="match status" value="1"/>
</dbReference>
<name>A0AAU9JXJ3_9CILI</name>
<sequence length="418" mass="47824">MKCWKQDCIKESIYLCQCSEQGIYSCETHYIDHLQLNIQQRHLPQPLKFKPSQNAKQALCSYLKSRNAELNTLQSEAISKISQKIKKLNTQLKIAIDEITRVKKENQALIARIVQAEQISLHDDLAKILALDPDEAIEIIQDNICRIDIRKIPKYIECNLDTFDYSISGNEIDIFRDNSKMLLRVSLEDLTIKEAEIAMNQNTNTHLSICKISNSNLICIGGYNPYTSTAFMIYPDNSIKYLANLSQPCGFSSAIYYKNEVYAFGGYNNSGYVMTPEKYNISENIWKPLPKISVGANCCTGFVYKNKIFFAGIQHSKVYIYDIQQNSYSVIPIGLNPSKGKVLILNRNIFYVIESGSHIYEVGLNDLNWKAVGSCEPLNNYPVSHFVEFKNCIYFLNEGSYIYRFDLDSKSVLKLKKI</sequence>
<feature type="coiled-coil region" evidence="3">
    <location>
        <begin position="78"/>
        <end position="119"/>
    </location>
</feature>
<dbReference type="Pfam" id="PF01344">
    <property type="entry name" value="Kelch_1"/>
    <property type="match status" value="1"/>
</dbReference>
<reference evidence="4" key="1">
    <citation type="submission" date="2021-09" db="EMBL/GenBank/DDBJ databases">
        <authorList>
            <consortium name="AG Swart"/>
            <person name="Singh M."/>
            <person name="Singh A."/>
            <person name="Seah K."/>
            <person name="Emmerich C."/>
        </authorList>
    </citation>
    <scope>NUCLEOTIDE SEQUENCE</scope>
    <source>
        <strain evidence="4">ATCC30299</strain>
    </source>
</reference>
<evidence type="ECO:0000256" key="3">
    <source>
        <dbReference type="SAM" id="Coils"/>
    </source>
</evidence>
<proteinExistence type="predicted"/>
<evidence type="ECO:0000256" key="2">
    <source>
        <dbReference type="ARBA" id="ARBA00022737"/>
    </source>
</evidence>
<keyword evidence="2" id="KW-0677">Repeat</keyword>
<evidence type="ECO:0000256" key="1">
    <source>
        <dbReference type="ARBA" id="ARBA00022441"/>
    </source>
</evidence>
<dbReference type="Gene3D" id="2.120.10.80">
    <property type="entry name" value="Kelch-type beta propeller"/>
    <property type="match status" value="1"/>
</dbReference>
<protein>
    <submittedName>
        <fullName evidence="4">Uncharacterized protein</fullName>
    </submittedName>
</protein>
<dbReference type="SUPFAM" id="SSF117281">
    <property type="entry name" value="Kelch motif"/>
    <property type="match status" value="1"/>
</dbReference>
<dbReference type="AlphaFoldDB" id="A0AAU9JXJ3"/>
<accession>A0AAU9JXJ3</accession>
<dbReference type="InterPro" id="IPR015915">
    <property type="entry name" value="Kelch-typ_b-propeller"/>
</dbReference>
<gene>
    <name evidence="4" type="ORF">BSTOLATCC_MIC53628</name>
</gene>
<dbReference type="EMBL" id="CAJZBQ010000053">
    <property type="protein sequence ID" value="CAG9331561.1"/>
    <property type="molecule type" value="Genomic_DNA"/>
</dbReference>
<keyword evidence="1" id="KW-0880">Kelch repeat</keyword>
<dbReference type="PANTHER" id="PTHR46344">
    <property type="entry name" value="OS02G0202900 PROTEIN"/>
    <property type="match status" value="1"/>
</dbReference>
<evidence type="ECO:0000313" key="5">
    <source>
        <dbReference type="Proteomes" id="UP001162131"/>
    </source>
</evidence>
<evidence type="ECO:0000313" key="4">
    <source>
        <dbReference type="EMBL" id="CAG9331561.1"/>
    </source>
</evidence>
<dbReference type="InterPro" id="IPR006652">
    <property type="entry name" value="Kelch_1"/>
</dbReference>
<keyword evidence="5" id="KW-1185">Reference proteome</keyword>